<keyword evidence="3" id="KW-1185">Reference proteome</keyword>
<proteinExistence type="predicted"/>
<evidence type="ECO:0000256" key="1">
    <source>
        <dbReference type="SAM" id="MobiDB-lite"/>
    </source>
</evidence>
<feature type="region of interest" description="Disordered" evidence="1">
    <location>
        <begin position="1"/>
        <end position="29"/>
    </location>
</feature>
<dbReference type="EMBL" id="BAAAZU010000001">
    <property type="protein sequence ID" value="GAA3912522.1"/>
    <property type="molecule type" value="Genomic_DNA"/>
</dbReference>
<accession>A0ABP7M5W8</accession>
<comment type="caution">
    <text evidence="2">The sequence shown here is derived from an EMBL/GenBank/DDBJ whole genome shotgun (WGS) entry which is preliminary data.</text>
</comment>
<evidence type="ECO:0000313" key="3">
    <source>
        <dbReference type="Proteomes" id="UP001501727"/>
    </source>
</evidence>
<organism evidence="2 3">
    <name type="scientific">Luteimonas lutimaris</name>
    <dbReference type="NCBI Taxonomy" id="698645"/>
    <lineage>
        <taxon>Bacteria</taxon>
        <taxon>Pseudomonadati</taxon>
        <taxon>Pseudomonadota</taxon>
        <taxon>Gammaproteobacteria</taxon>
        <taxon>Lysobacterales</taxon>
        <taxon>Lysobacteraceae</taxon>
        <taxon>Luteimonas</taxon>
    </lineage>
</organism>
<name>A0ABP7M5W8_9GAMM</name>
<gene>
    <name evidence="2" type="ORF">GCM10022229_01450</name>
</gene>
<reference evidence="3" key="1">
    <citation type="journal article" date="2019" name="Int. J. Syst. Evol. Microbiol.">
        <title>The Global Catalogue of Microorganisms (GCM) 10K type strain sequencing project: providing services to taxonomists for standard genome sequencing and annotation.</title>
        <authorList>
            <consortium name="The Broad Institute Genomics Platform"/>
            <consortium name="The Broad Institute Genome Sequencing Center for Infectious Disease"/>
            <person name="Wu L."/>
            <person name="Ma J."/>
        </authorList>
    </citation>
    <scope>NUCLEOTIDE SEQUENCE [LARGE SCALE GENOMIC DNA]</scope>
    <source>
        <strain evidence="3">JCM 16916</strain>
    </source>
</reference>
<dbReference type="Proteomes" id="UP001501727">
    <property type="component" value="Unassembled WGS sequence"/>
</dbReference>
<protein>
    <submittedName>
        <fullName evidence="2">Uncharacterized protein</fullName>
    </submittedName>
</protein>
<evidence type="ECO:0000313" key="2">
    <source>
        <dbReference type="EMBL" id="GAA3912522.1"/>
    </source>
</evidence>
<sequence>MRPALARPRRQAKHDMSDRGARWNKAGQRPRACALLRIAQFRRHPPAGVKHAGQQSRVDVHVAPYPARLRWS</sequence>